<keyword evidence="3" id="KW-1185">Reference proteome</keyword>
<sequence>MQVSIKASPPLPAIAQQGRAPSVLTRSFLPRSGDQSVSSADEHTILTRSSPTNSSGADVRSPISGEGILNLRSSPPPSQATTLIALTRSLLSFVVKKMRVWSFDIHLCRPPMEIEVKISIITTLSNSIVVGRIEKSNRW</sequence>
<feature type="compositionally biased region" description="Polar residues" evidence="1">
    <location>
        <begin position="46"/>
        <end position="56"/>
    </location>
</feature>
<evidence type="ECO:0000313" key="2">
    <source>
        <dbReference type="EMBL" id="EXB94820.1"/>
    </source>
</evidence>
<dbReference type="Proteomes" id="UP000030645">
    <property type="component" value="Unassembled WGS sequence"/>
</dbReference>
<organism evidence="2 3">
    <name type="scientific">Morus notabilis</name>
    <dbReference type="NCBI Taxonomy" id="981085"/>
    <lineage>
        <taxon>Eukaryota</taxon>
        <taxon>Viridiplantae</taxon>
        <taxon>Streptophyta</taxon>
        <taxon>Embryophyta</taxon>
        <taxon>Tracheophyta</taxon>
        <taxon>Spermatophyta</taxon>
        <taxon>Magnoliopsida</taxon>
        <taxon>eudicotyledons</taxon>
        <taxon>Gunneridae</taxon>
        <taxon>Pentapetalae</taxon>
        <taxon>rosids</taxon>
        <taxon>fabids</taxon>
        <taxon>Rosales</taxon>
        <taxon>Moraceae</taxon>
        <taxon>Moreae</taxon>
        <taxon>Morus</taxon>
    </lineage>
</organism>
<name>W9RVR2_9ROSA</name>
<reference evidence="3" key="1">
    <citation type="submission" date="2013-01" db="EMBL/GenBank/DDBJ databases">
        <title>Draft Genome Sequence of a Mulberry Tree, Morus notabilis C.K. Schneid.</title>
        <authorList>
            <person name="He N."/>
            <person name="Zhao S."/>
        </authorList>
    </citation>
    <scope>NUCLEOTIDE SEQUENCE</scope>
</reference>
<protein>
    <submittedName>
        <fullName evidence="2">Uncharacterized protein</fullName>
    </submittedName>
</protein>
<dbReference type="EMBL" id="KE345179">
    <property type="protein sequence ID" value="EXB94820.1"/>
    <property type="molecule type" value="Genomic_DNA"/>
</dbReference>
<gene>
    <name evidence="2" type="ORF">L484_005076</name>
</gene>
<feature type="region of interest" description="Disordered" evidence="1">
    <location>
        <begin position="1"/>
        <end position="20"/>
    </location>
</feature>
<evidence type="ECO:0000256" key="1">
    <source>
        <dbReference type="SAM" id="MobiDB-lite"/>
    </source>
</evidence>
<accession>W9RVR2</accession>
<proteinExistence type="predicted"/>
<dbReference type="AlphaFoldDB" id="W9RVR2"/>
<evidence type="ECO:0000313" key="3">
    <source>
        <dbReference type="Proteomes" id="UP000030645"/>
    </source>
</evidence>
<feature type="region of interest" description="Disordered" evidence="1">
    <location>
        <begin position="25"/>
        <end position="78"/>
    </location>
</feature>